<evidence type="ECO:0000313" key="2">
    <source>
        <dbReference type="EMBL" id="CAL8081391.1"/>
    </source>
</evidence>
<dbReference type="EMBL" id="CAXLJM020000015">
    <property type="protein sequence ID" value="CAL8081391.1"/>
    <property type="molecule type" value="Genomic_DNA"/>
</dbReference>
<sequence length="757" mass="85700">MDCQRALDWNVHGYYTPPARRYLVHRTIGTIVDTPDPEDWLYAMNCSNCGFLVIAEYLLCVKDGHMTCLDCTKRYANLRCEFVSPIGKVLESRDLETAVTGRLIGPAPFANTKRNVELRRSRSYDDLLPNGRKCGAQLIVQPNQFITKLQNSILFNCPYKWAGCCEMLPASKLWHHFNYVCRFRMYNLQGYPPPTLHCNKTHSLKPESSEEVEMAEEAANQSSKYESNQQSDLKTWANTGGSAFLLNEVRFQTFNNLENVRNEENLAVIDPEEMDKEEVTCHEVTSIDATQENGKLTVSTMLVPTISKREEVNMDIVKVTESSISSEEMDKEEVAYREATSIVATQKFDHITWSNMLVSSTFPRISKKEEVDIDKIEEIEIVHDNCTPSPHDDGCLIQNESDLPLPCYDDHRIQSESDSTTSSDDDYRVQSESDSTTSSDDDDSSETSEESLASISFEENDQLSESTVFVPFTYHTLMREEFGMDRVKVTESSISSEEMDQEENTYLETTSIDATQEPGQLTLSTMLFPSTFPRISKIEEVVMDRVKITESSISSEEMDQEEVTYREVPSIDATHEPGQLTDTTMLVHSTFPTISKREVKVSVIGIGYDSPSPDYDGYRIQSGPDSTSSSDDDDHSEISKESLADVSFEEMDKEEEVTYREVTSINATQEPEQPTENTMLVPSTSSTISKREENVRVIEIGHNSTSSSDDGYLIHNESTSTSSFDHEDLTEVFEIDVTVHNNVVLRNTHISREAYFK</sequence>
<name>A0ABP1PXL5_9HEXA</name>
<feature type="region of interest" description="Disordered" evidence="1">
    <location>
        <begin position="201"/>
        <end position="227"/>
    </location>
</feature>
<organism evidence="2 3">
    <name type="scientific">Orchesella dallaii</name>
    <dbReference type="NCBI Taxonomy" id="48710"/>
    <lineage>
        <taxon>Eukaryota</taxon>
        <taxon>Metazoa</taxon>
        <taxon>Ecdysozoa</taxon>
        <taxon>Arthropoda</taxon>
        <taxon>Hexapoda</taxon>
        <taxon>Collembola</taxon>
        <taxon>Entomobryomorpha</taxon>
        <taxon>Entomobryoidea</taxon>
        <taxon>Orchesellidae</taxon>
        <taxon>Orchesellinae</taxon>
        <taxon>Orchesella</taxon>
    </lineage>
</organism>
<accession>A0ABP1PXL5</accession>
<comment type="caution">
    <text evidence="2">The sequence shown here is derived from an EMBL/GenBank/DDBJ whole genome shotgun (WGS) entry which is preliminary data.</text>
</comment>
<evidence type="ECO:0000313" key="3">
    <source>
        <dbReference type="Proteomes" id="UP001642540"/>
    </source>
</evidence>
<feature type="region of interest" description="Disordered" evidence="1">
    <location>
        <begin position="407"/>
        <end position="459"/>
    </location>
</feature>
<keyword evidence="3" id="KW-1185">Reference proteome</keyword>
<feature type="region of interest" description="Disordered" evidence="1">
    <location>
        <begin position="667"/>
        <end position="688"/>
    </location>
</feature>
<gene>
    <name evidence="2" type="ORF">ODALV1_LOCUS4899</name>
</gene>
<feature type="region of interest" description="Disordered" evidence="1">
    <location>
        <begin position="612"/>
        <end position="652"/>
    </location>
</feature>
<proteinExistence type="predicted"/>
<reference evidence="2 3" key="1">
    <citation type="submission" date="2024-08" db="EMBL/GenBank/DDBJ databases">
        <authorList>
            <person name="Cucini C."/>
            <person name="Frati F."/>
        </authorList>
    </citation>
    <scope>NUCLEOTIDE SEQUENCE [LARGE SCALE GENOMIC DNA]</scope>
</reference>
<evidence type="ECO:0000256" key="1">
    <source>
        <dbReference type="SAM" id="MobiDB-lite"/>
    </source>
</evidence>
<feature type="compositionally biased region" description="Acidic residues" evidence="1">
    <location>
        <begin position="439"/>
        <end position="449"/>
    </location>
</feature>
<protein>
    <submittedName>
        <fullName evidence="2">Uncharacterized protein</fullName>
    </submittedName>
</protein>
<dbReference type="Proteomes" id="UP001642540">
    <property type="component" value="Unassembled WGS sequence"/>
</dbReference>